<keyword evidence="2" id="KW-1185">Reference proteome</keyword>
<gene>
    <name evidence="1" type="ORF">RM779_24385</name>
</gene>
<comment type="caution">
    <text evidence="1">The sequence shown here is derived from an EMBL/GenBank/DDBJ whole genome shotgun (WGS) entry which is preliminary data.</text>
</comment>
<name>A0ABU2SAJ7_9ACTN</name>
<dbReference type="PRINTS" id="PR01950">
    <property type="entry name" value="LANCSUPER"/>
</dbReference>
<organism evidence="1 2">
    <name type="scientific">Streptomyces johnsoniae</name>
    <dbReference type="NCBI Taxonomy" id="3075532"/>
    <lineage>
        <taxon>Bacteria</taxon>
        <taxon>Bacillati</taxon>
        <taxon>Actinomycetota</taxon>
        <taxon>Actinomycetes</taxon>
        <taxon>Kitasatosporales</taxon>
        <taxon>Streptomycetaceae</taxon>
        <taxon>Streptomyces</taxon>
    </lineage>
</organism>
<dbReference type="EMBL" id="JAVREV010000015">
    <property type="protein sequence ID" value="MDT0445711.1"/>
    <property type="molecule type" value="Genomic_DNA"/>
</dbReference>
<evidence type="ECO:0000313" key="1">
    <source>
        <dbReference type="EMBL" id="MDT0445711.1"/>
    </source>
</evidence>
<dbReference type="Proteomes" id="UP001183615">
    <property type="component" value="Unassembled WGS sequence"/>
</dbReference>
<dbReference type="InterPro" id="IPR033889">
    <property type="entry name" value="LanC"/>
</dbReference>
<proteinExistence type="predicted"/>
<protein>
    <submittedName>
        <fullName evidence="1">Lanthionine synthetase C family protein</fullName>
    </submittedName>
</protein>
<dbReference type="Pfam" id="PF05147">
    <property type="entry name" value="LANC_like"/>
    <property type="match status" value="1"/>
</dbReference>
<dbReference type="RefSeq" id="WP_311619898.1">
    <property type="nucleotide sequence ID" value="NZ_JAVREV010000015.1"/>
</dbReference>
<dbReference type="InterPro" id="IPR007822">
    <property type="entry name" value="LANC-like"/>
</dbReference>
<dbReference type="SUPFAM" id="SSF158745">
    <property type="entry name" value="LanC-like"/>
    <property type="match status" value="1"/>
</dbReference>
<reference evidence="2" key="1">
    <citation type="submission" date="2023-07" db="EMBL/GenBank/DDBJ databases">
        <title>30 novel species of actinomycetes from the DSMZ collection.</title>
        <authorList>
            <person name="Nouioui I."/>
        </authorList>
    </citation>
    <scope>NUCLEOTIDE SEQUENCE [LARGE SCALE GENOMIC DNA]</scope>
    <source>
        <strain evidence="2">DSM 41886</strain>
    </source>
</reference>
<accession>A0ABU2SAJ7</accession>
<dbReference type="Gene3D" id="1.50.10.20">
    <property type="match status" value="1"/>
</dbReference>
<sequence>MIPLTPPSSPPPGWGQSLSTGAAGIALAHMIAAGTGRRTWATAHTWAAAMTREPVLAHPDVCGLFHGAPAIAFTLHTAAQPAYHDALATLDGHIMRLTRACLDAAHRRIDRGELPRMREFDLISGLTGIGVHLHHRHRGGDLLAEVLSYLVRLAAPLTIGSEVLPGWWTTDNTNGRPCPDGGHGNLGMAHGVTGPLALLATTLRHGIIVPGHIEAIEQITTWLDSCRQGTEGAPWWPEIVSRTEHREGTVRQRGPGRPSWCYGTPGLARAQQLAALALSDTDRKQQAEQALAACLADERQLAQLSDTSVCHGWAGLLQAARRTAADAHDQEIATRLTALRQRLDGHLHHRIPDGHGLLEGTAGIELTCSTASETVAWDTCLLLAG</sequence>
<evidence type="ECO:0000313" key="2">
    <source>
        <dbReference type="Proteomes" id="UP001183615"/>
    </source>
</evidence>
<dbReference type="CDD" id="cd04793">
    <property type="entry name" value="LanC"/>
    <property type="match status" value="1"/>
</dbReference>
<dbReference type="PRINTS" id="PR01955">
    <property type="entry name" value="LANCFRANKIA"/>
</dbReference>
<dbReference type="SMART" id="SM01260">
    <property type="entry name" value="LANC_like"/>
    <property type="match status" value="1"/>
</dbReference>